<evidence type="ECO:0000256" key="3">
    <source>
        <dbReference type="ARBA" id="ARBA00007471"/>
    </source>
</evidence>
<dbReference type="InterPro" id="IPR000306">
    <property type="entry name" value="Znf_FYVE"/>
</dbReference>
<dbReference type="GO" id="GO:0046474">
    <property type="term" value="P:glycerophospholipid biosynthetic process"/>
    <property type="evidence" value="ECO:0007669"/>
    <property type="project" value="UniProtKB-ARBA"/>
</dbReference>
<dbReference type="InterPro" id="IPR030564">
    <property type="entry name" value="Myotubularin"/>
</dbReference>
<dbReference type="GO" id="GO:0004721">
    <property type="term" value="F:phosphoprotein phosphatase activity"/>
    <property type="evidence" value="ECO:0007669"/>
    <property type="project" value="UniProtKB-ARBA"/>
</dbReference>
<feature type="region of interest" description="Disordered" evidence="16">
    <location>
        <begin position="806"/>
        <end position="905"/>
    </location>
</feature>
<evidence type="ECO:0000256" key="14">
    <source>
        <dbReference type="PIRSR" id="PIRSR630564-2"/>
    </source>
</evidence>
<dbReference type="FunFam" id="3.30.40.10:FF:000073">
    <property type="entry name" value="myotubularin-related protein 4 isoform X2"/>
    <property type="match status" value="1"/>
</dbReference>
<evidence type="ECO:0000256" key="7">
    <source>
        <dbReference type="ARBA" id="ARBA00022723"/>
    </source>
</evidence>
<keyword evidence="20" id="KW-1185">Reference proteome</keyword>
<comment type="function">
    <text evidence="1">Negative regulator of epidermal growth factor receptor (EGFR) signaling.</text>
</comment>
<dbReference type="Pfam" id="PF06602">
    <property type="entry name" value="Myotub-related"/>
    <property type="match status" value="1"/>
</dbReference>
<evidence type="ECO:0000256" key="16">
    <source>
        <dbReference type="SAM" id="MobiDB-lite"/>
    </source>
</evidence>
<feature type="compositionally biased region" description="Polar residues" evidence="16">
    <location>
        <begin position="1083"/>
        <end position="1106"/>
    </location>
</feature>
<dbReference type="GO" id="GO:0046856">
    <property type="term" value="P:phosphatidylinositol dephosphorylation"/>
    <property type="evidence" value="ECO:0007669"/>
    <property type="project" value="UniProtKB-ARBA"/>
</dbReference>
<feature type="active site" description="Phosphocysteine intermediate" evidence="13">
    <location>
        <position position="561"/>
    </location>
</feature>
<evidence type="ECO:0000256" key="10">
    <source>
        <dbReference type="ARBA" id="ARBA00022833"/>
    </source>
</evidence>
<organism evidence="19 20">
    <name type="scientific">Petrolisthes cinctipes</name>
    <name type="common">Flat porcelain crab</name>
    <dbReference type="NCBI Taxonomy" id="88211"/>
    <lineage>
        <taxon>Eukaryota</taxon>
        <taxon>Metazoa</taxon>
        <taxon>Ecdysozoa</taxon>
        <taxon>Arthropoda</taxon>
        <taxon>Crustacea</taxon>
        <taxon>Multicrustacea</taxon>
        <taxon>Malacostraca</taxon>
        <taxon>Eumalacostraca</taxon>
        <taxon>Eucarida</taxon>
        <taxon>Decapoda</taxon>
        <taxon>Pleocyemata</taxon>
        <taxon>Anomura</taxon>
        <taxon>Galatheoidea</taxon>
        <taxon>Porcellanidae</taxon>
        <taxon>Petrolisthes</taxon>
    </lineage>
</organism>
<protein>
    <recommendedName>
        <fullName evidence="6">Lateral signaling target protein 2 homolog</fullName>
        <ecNumber evidence="5">3.1.3.95</ecNumber>
    </recommendedName>
    <alternativeName>
        <fullName evidence="12">Phosphatidylinositol-3,5-bisphosphate 3-phosphatase</fullName>
    </alternativeName>
</protein>
<keyword evidence="7" id="KW-0479">Metal-binding</keyword>
<dbReference type="InterPro" id="IPR010569">
    <property type="entry name" value="Myotubularin-like_Pase_dom"/>
</dbReference>
<dbReference type="GO" id="GO:0061952">
    <property type="term" value="P:midbody abscission"/>
    <property type="evidence" value="ECO:0007669"/>
    <property type="project" value="UniProtKB-ARBA"/>
</dbReference>
<dbReference type="GO" id="GO:0019903">
    <property type="term" value="F:protein phosphatase binding"/>
    <property type="evidence" value="ECO:0007669"/>
    <property type="project" value="TreeGrafter"/>
</dbReference>
<dbReference type="InterPro" id="IPR046978">
    <property type="entry name" value="MTMR4_FYVE"/>
</dbReference>
<dbReference type="GO" id="GO:0052629">
    <property type="term" value="F:phosphatidylinositol-3,5-bisphosphate 3-phosphatase activity"/>
    <property type="evidence" value="ECO:0007669"/>
    <property type="project" value="UniProtKB-EC"/>
</dbReference>
<feature type="compositionally biased region" description="Low complexity" evidence="16">
    <location>
        <begin position="998"/>
        <end position="1010"/>
    </location>
</feature>
<dbReference type="GO" id="GO:0060090">
    <property type="term" value="F:molecular adaptor activity"/>
    <property type="evidence" value="ECO:0007669"/>
    <property type="project" value="UniProtKB-ARBA"/>
</dbReference>
<evidence type="ECO:0000256" key="6">
    <source>
        <dbReference type="ARBA" id="ARBA00019870"/>
    </source>
</evidence>
<evidence type="ECO:0000256" key="11">
    <source>
        <dbReference type="ARBA" id="ARBA00023136"/>
    </source>
</evidence>
<evidence type="ECO:0000256" key="8">
    <source>
        <dbReference type="ARBA" id="ARBA00022771"/>
    </source>
</evidence>
<evidence type="ECO:0000256" key="2">
    <source>
        <dbReference type="ARBA" id="ARBA00004370"/>
    </source>
</evidence>
<dbReference type="PROSITE" id="PS51339">
    <property type="entry name" value="PPASE_MYOTUBULARIN"/>
    <property type="match status" value="1"/>
</dbReference>
<evidence type="ECO:0000313" key="20">
    <source>
        <dbReference type="Proteomes" id="UP001286313"/>
    </source>
</evidence>
<accession>A0AAE1FPN5</accession>
<dbReference type="Proteomes" id="UP001286313">
    <property type="component" value="Unassembled WGS sequence"/>
</dbReference>
<feature type="region of interest" description="Disordered" evidence="16">
    <location>
        <begin position="422"/>
        <end position="442"/>
    </location>
</feature>
<feature type="binding site" evidence="14">
    <location>
        <begin position="561"/>
        <end position="567"/>
    </location>
    <ligand>
        <name>substrate</name>
    </ligand>
</feature>
<feature type="domain" description="Myotubularin phosphatase" evidence="18">
    <location>
        <begin position="298"/>
        <end position="723"/>
    </location>
</feature>
<dbReference type="GO" id="GO:0005829">
    <property type="term" value="C:cytosol"/>
    <property type="evidence" value="ECO:0007669"/>
    <property type="project" value="UniProtKB-ARBA"/>
</dbReference>
<gene>
    <name evidence="19" type="ORF">Pcinc_017749</name>
</gene>
<feature type="binding site" evidence="14">
    <location>
        <begin position="499"/>
        <end position="500"/>
    </location>
    <ligand>
        <name>substrate</name>
    </ligand>
</feature>
<dbReference type="Pfam" id="PF01363">
    <property type="entry name" value="FYVE"/>
    <property type="match status" value="1"/>
</dbReference>
<sequence length="1306" mass="145441">MAGGARGITPELQTVSIRAHSYSGTSYVSNKTQERVDLLIHYFETPVDLLISYFETPVDLLISYFTTPVDLLISYFTTPVDLLIHYLETPVDLLISYVTTPVECGPAYSVILLVQLWHVLFSFVLDVGQQLSGMDCEDSGGGTGDTSTYQILAAQDSYPKQKCQFDEPSLSVPFIPLSGEYAQYVGRTSDGLIALSNYRIFLQQRDATYHIPLGVIESIECREIFFLYLLCKDTKSYKSTFLTNEQCSEWQRRLTKVLALPQRLENVFAFAFYIWNMEEARDLHNALQEPEGLQSYAIRTDKMFDDEVRRLGFDMGGAWRISLANRGYQLCSTYPRKLVVPACITDNVLESVARFRSSRRIPAVVWRHSNGAVIARCSQPEVGWLGWRSSEDEDLLKAISEACAYDSPLVSQTAGDNTATSTQFLAPTTNSDKEATTPSSDIPSLCDLPEAKAQADIKKVLIVDARSYATAVANRARGGGCECPEYYPQCEIQFMNLANIHTIRKSHQTLRQLASSSPDIPNWLSLLENSRWLSHLSGLLKAAVTVVQAVEREARPVLVHCSDGWDRTPQITSLAQLLLDPYYRTMHGFQVLVEREWVEFGHKFSDRCGIGRSCEDINERCPVFLQWLDCVHHLLYWYPTAFQFNQSFLVKLAQHVYSNLFGTFLCNSSQERSQAEIGERTYSVWSLLRLNRHRYTNYLYSHTHQILYPSCHTKDLRVWASVYMTEMGEVTEDPNTSTHPSVEEEEDDEGEPAAAGELVKTKSCDDLLAGYSPQPHHPIRRSSDPNIRDSCPNMAMLNSALGAELANGDTEDLDPGNEEPGSDDLDTYEDSTSEPNGERQNDESESLTLCEQSVSESELPECVNNVPNELGDPGIEKGEEASEYLGQECPESSEGSSSKGKDLRRELEVVHQTSEVVNSERRFKTLPEQSIEGSTDTLVAEIGTIASEEKTTHEKNSEIVQLLNGECEQESPISVLKGKCCTFMNGVLGEDSEVCSTTNNNNNNNNTSSSGRRFHKHTESSLEDRVEKRLVNGVTSVGAAGCNICSQSKKLLDETSGDDMWRSHALAGTEVGIVSGPLRGVTTDPSSRVSLYSTPMHSRTPSSCIPSTPCEDRFGGAGGDSSRSSNYATIDGLHNVSDEVTKRLHQILLHHQSELESLRRDLQATRQALYNQVQHNRCHHNHHDPTEDQVSLPESVGSGSGGSVGQESGVSDTSWEAVEEGEAGRTTLWVPDHAVDYCTGCNTQFWIGRRKHHCRSCGKIFCSECSEHSVPIPREQLYQPVRVCGTCYYTLGPDHTKPKLLAAASN</sequence>
<comment type="similarity">
    <text evidence="3">Belongs to the protein-tyrosine phosphatase family. Non-receptor class myotubularin subfamily.</text>
</comment>
<evidence type="ECO:0000313" key="19">
    <source>
        <dbReference type="EMBL" id="KAK3877541.1"/>
    </source>
</evidence>
<dbReference type="SMART" id="SM00064">
    <property type="entry name" value="FYVE"/>
    <property type="match status" value="1"/>
</dbReference>
<evidence type="ECO:0000256" key="12">
    <source>
        <dbReference type="ARBA" id="ARBA00032571"/>
    </source>
</evidence>
<evidence type="ECO:0000256" key="15">
    <source>
        <dbReference type="PROSITE-ProRule" id="PRU00091"/>
    </source>
</evidence>
<evidence type="ECO:0000256" key="13">
    <source>
        <dbReference type="PIRSR" id="PIRSR630564-1"/>
    </source>
</evidence>
<dbReference type="Gene3D" id="3.30.40.10">
    <property type="entry name" value="Zinc/RING finger domain, C3HC4 (zinc finger)"/>
    <property type="match status" value="1"/>
</dbReference>
<keyword evidence="8 15" id="KW-0863">Zinc-finger</keyword>
<evidence type="ECO:0000256" key="5">
    <source>
        <dbReference type="ARBA" id="ARBA00012903"/>
    </source>
</evidence>
<dbReference type="GO" id="GO:0016020">
    <property type="term" value="C:membrane"/>
    <property type="evidence" value="ECO:0007669"/>
    <property type="project" value="UniProtKB-SubCell"/>
</dbReference>
<comment type="similarity">
    <text evidence="4">Belongs to the lst-2 family.</text>
</comment>
<reference evidence="19" key="1">
    <citation type="submission" date="2023-10" db="EMBL/GenBank/DDBJ databases">
        <title>Genome assemblies of two species of porcelain crab, Petrolisthes cinctipes and Petrolisthes manimaculis (Anomura: Porcellanidae).</title>
        <authorList>
            <person name="Angst P."/>
        </authorList>
    </citation>
    <scope>NUCLEOTIDE SEQUENCE</scope>
    <source>
        <strain evidence="19">PB745_01</strain>
        <tissue evidence="19">Gill</tissue>
    </source>
</reference>
<feature type="region of interest" description="Disordered" evidence="16">
    <location>
        <begin position="1178"/>
        <end position="1217"/>
    </location>
</feature>
<dbReference type="GO" id="GO:0004438">
    <property type="term" value="F:phosphatidylinositol-3-phosphate phosphatase activity"/>
    <property type="evidence" value="ECO:0007669"/>
    <property type="project" value="TreeGrafter"/>
</dbReference>
<keyword evidence="10" id="KW-0862">Zinc</keyword>
<comment type="caution">
    <text evidence="19">The sequence shown here is derived from an EMBL/GenBank/DDBJ whole genome shotgun (WGS) entry which is preliminary data.</text>
</comment>
<dbReference type="SUPFAM" id="SSF57903">
    <property type="entry name" value="FYVE/PHD zinc finger"/>
    <property type="match status" value="1"/>
</dbReference>
<dbReference type="InterPro" id="IPR029021">
    <property type="entry name" value="Prot-tyrosine_phosphatase-like"/>
</dbReference>
<feature type="region of interest" description="Disordered" evidence="16">
    <location>
        <begin position="1077"/>
        <end position="1123"/>
    </location>
</feature>
<feature type="compositionally biased region" description="Acidic residues" evidence="16">
    <location>
        <begin position="809"/>
        <end position="832"/>
    </location>
</feature>
<comment type="subcellular location">
    <subcellularLocation>
        <location evidence="2">Membrane</location>
    </subcellularLocation>
</comment>
<dbReference type="EMBL" id="JAWQEG010001661">
    <property type="protein sequence ID" value="KAK3877541.1"/>
    <property type="molecule type" value="Genomic_DNA"/>
</dbReference>
<dbReference type="InterPro" id="IPR017455">
    <property type="entry name" value="Znf_FYVE-rel"/>
</dbReference>
<dbReference type="PROSITE" id="PS50178">
    <property type="entry name" value="ZF_FYVE"/>
    <property type="match status" value="1"/>
</dbReference>
<dbReference type="EC" id="3.1.3.95" evidence="5"/>
<feature type="region of interest" description="Disordered" evidence="16">
    <location>
        <begin position="767"/>
        <end position="793"/>
    </location>
</feature>
<evidence type="ECO:0000256" key="1">
    <source>
        <dbReference type="ARBA" id="ARBA00003580"/>
    </source>
</evidence>
<dbReference type="InterPro" id="IPR011011">
    <property type="entry name" value="Znf_FYVE_PHD"/>
</dbReference>
<evidence type="ECO:0000259" key="17">
    <source>
        <dbReference type="PROSITE" id="PS50178"/>
    </source>
</evidence>
<keyword evidence="9" id="KW-0378">Hydrolase</keyword>
<evidence type="ECO:0000259" key="18">
    <source>
        <dbReference type="PROSITE" id="PS51339"/>
    </source>
</evidence>
<dbReference type="GO" id="GO:0010506">
    <property type="term" value="P:regulation of autophagy"/>
    <property type="evidence" value="ECO:0007669"/>
    <property type="project" value="TreeGrafter"/>
</dbReference>
<feature type="region of interest" description="Disordered" evidence="16">
    <location>
        <begin position="730"/>
        <end position="754"/>
    </location>
</feature>
<dbReference type="SUPFAM" id="SSF50729">
    <property type="entry name" value="PH domain-like"/>
    <property type="match status" value="1"/>
</dbReference>
<evidence type="ECO:0000256" key="9">
    <source>
        <dbReference type="ARBA" id="ARBA00022801"/>
    </source>
</evidence>
<evidence type="ECO:0000256" key="4">
    <source>
        <dbReference type="ARBA" id="ARBA00008755"/>
    </source>
</evidence>
<proteinExistence type="inferred from homology"/>
<name>A0AAE1FPN5_PETCI</name>
<feature type="region of interest" description="Disordered" evidence="16">
    <location>
        <begin position="998"/>
        <end position="1024"/>
    </location>
</feature>
<dbReference type="GO" id="GO:0008270">
    <property type="term" value="F:zinc ion binding"/>
    <property type="evidence" value="ECO:0007669"/>
    <property type="project" value="UniProtKB-KW"/>
</dbReference>
<dbReference type="PANTHER" id="PTHR10807">
    <property type="entry name" value="MYOTUBULARIN-RELATED"/>
    <property type="match status" value="1"/>
</dbReference>
<dbReference type="InterPro" id="IPR013083">
    <property type="entry name" value="Znf_RING/FYVE/PHD"/>
</dbReference>
<keyword evidence="11" id="KW-0472">Membrane</keyword>
<dbReference type="CDD" id="cd15733">
    <property type="entry name" value="FYVE_MTMR4"/>
    <property type="match status" value="1"/>
</dbReference>
<dbReference type="PANTHER" id="PTHR10807:SF75">
    <property type="entry name" value="PHOSPHATIDYLINOSITOL-3-PHOSPHATE PHOSPHATASE"/>
    <property type="match status" value="1"/>
</dbReference>
<dbReference type="SUPFAM" id="SSF52799">
    <property type="entry name" value="(Phosphotyrosine protein) phosphatases II"/>
    <property type="match status" value="1"/>
</dbReference>
<feature type="domain" description="FYVE-type" evidence="17">
    <location>
        <begin position="1232"/>
        <end position="1292"/>
    </location>
</feature>
<feature type="compositionally biased region" description="Polar residues" evidence="16">
    <location>
        <begin position="846"/>
        <end position="856"/>
    </location>
</feature>